<feature type="region of interest" description="Disordered" evidence="1">
    <location>
        <begin position="1"/>
        <end position="31"/>
    </location>
</feature>
<evidence type="ECO:0000313" key="2">
    <source>
        <dbReference type="EMBL" id="GMI16135.1"/>
    </source>
</evidence>
<evidence type="ECO:0000256" key="1">
    <source>
        <dbReference type="SAM" id="MobiDB-lite"/>
    </source>
</evidence>
<dbReference type="Proteomes" id="UP001165122">
    <property type="component" value="Unassembled WGS sequence"/>
</dbReference>
<proteinExistence type="predicted"/>
<reference evidence="3" key="1">
    <citation type="journal article" date="2023" name="Commun. Biol.">
        <title>Genome analysis of Parmales, the sister group of diatoms, reveals the evolutionary specialization of diatoms from phago-mixotrophs to photoautotrophs.</title>
        <authorList>
            <person name="Ban H."/>
            <person name="Sato S."/>
            <person name="Yoshikawa S."/>
            <person name="Yamada K."/>
            <person name="Nakamura Y."/>
            <person name="Ichinomiya M."/>
            <person name="Sato N."/>
            <person name="Blanc-Mathieu R."/>
            <person name="Endo H."/>
            <person name="Kuwata A."/>
            <person name="Ogata H."/>
        </authorList>
    </citation>
    <scope>NUCLEOTIDE SEQUENCE [LARGE SCALE GENOMIC DNA]</scope>
    <source>
        <strain evidence="3">NIES 3700</strain>
    </source>
</reference>
<comment type="caution">
    <text evidence="2">The sequence shown here is derived from an EMBL/GenBank/DDBJ whole genome shotgun (WGS) entry which is preliminary data.</text>
</comment>
<evidence type="ECO:0000313" key="3">
    <source>
        <dbReference type="Proteomes" id="UP001165122"/>
    </source>
</evidence>
<feature type="compositionally biased region" description="Low complexity" evidence="1">
    <location>
        <begin position="16"/>
        <end position="26"/>
    </location>
</feature>
<organism evidence="2 3">
    <name type="scientific">Triparma laevis f. longispina</name>
    <dbReference type="NCBI Taxonomy" id="1714387"/>
    <lineage>
        <taxon>Eukaryota</taxon>
        <taxon>Sar</taxon>
        <taxon>Stramenopiles</taxon>
        <taxon>Ochrophyta</taxon>
        <taxon>Bolidophyceae</taxon>
        <taxon>Parmales</taxon>
        <taxon>Triparmaceae</taxon>
        <taxon>Triparma</taxon>
    </lineage>
</organism>
<sequence length="144" mass="15972">MDSSWGMHVDAGAPGLGSSSSSELSSDTLPTPDHLHANAVWVSAASKNKCFTPLRSRNRSEEVPLPSTHLQRTPSELAFQQETQKSNNKDLGMLNLIVGNLISTDPKLARSMIQKRDLSNKSVSEMERNDDTETEKVELFDMEW</sequence>
<dbReference type="OrthoDB" id="49233at2759"/>
<protein>
    <submittedName>
        <fullName evidence="2">Uncharacterized protein</fullName>
    </submittedName>
</protein>
<dbReference type="AlphaFoldDB" id="A0A9W7FQB1"/>
<name>A0A9W7FQB1_9STRA</name>
<dbReference type="EMBL" id="BRXW01000244">
    <property type="protein sequence ID" value="GMI16135.1"/>
    <property type="molecule type" value="Genomic_DNA"/>
</dbReference>
<gene>
    <name evidence="2" type="ORF">TrLO_g13741</name>
</gene>
<keyword evidence="3" id="KW-1185">Reference proteome</keyword>
<accession>A0A9W7FQB1</accession>